<evidence type="ECO:0000313" key="3">
    <source>
        <dbReference type="Proteomes" id="UP000269692"/>
    </source>
</evidence>
<dbReference type="RefSeq" id="WP_121622383.1">
    <property type="nucleotide sequence ID" value="NZ_JACIIW010000006.1"/>
</dbReference>
<evidence type="ECO:0000313" key="2">
    <source>
        <dbReference type="EMBL" id="RLP80590.1"/>
    </source>
</evidence>
<dbReference type="SUPFAM" id="SSF69279">
    <property type="entry name" value="Phage tail proteins"/>
    <property type="match status" value="1"/>
</dbReference>
<evidence type="ECO:0008006" key="4">
    <source>
        <dbReference type="Google" id="ProtNLM"/>
    </source>
</evidence>
<keyword evidence="3" id="KW-1185">Reference proteome</keyword>
<feature type="compositionally biased region" description="Basic and acidic residues" evidence="1">
    <location>
        <begin position="259"/>
        <end position="276"/>
    </location>
</feature>
<gene>
    <name evidence="2" type="ORF">D9R14_05955</name>
</gene>
<feature type="region of interest" description="Disordered" evidence="1">
    <location>
        <begin position="320"/>
        <end position="340"/>
    </location>
</feature>
<dbReference type="EMBL" id="RCTF01000003">
    <property type="protein sequence ID" value="RLP80590.1"/>
    <property type="molecule type" value="Genomic_DNA"/>
</dbReference>
<comment type="caution">
    <text evidence="2">The sequence shown here is derived from an EMBL/GenBank/DDBJ whole genome shotgun (WGS) entry which is preliminary data.</text>
</comment>
<feature type="region of interest" description="Disordered" evidence="1">
    <location>
        <begin position="81"/>
        <end position="110"/>
    </location>
</feature>
<reference evidence="2 3" key="1">
    <citation type="submission" date="2018-10" db="EMBL/GenBank/DDBJ databases">
        <title>Xanthobacter tagetidis genome sequencing and assembly.</title>
        <authorList>
            <person name="Maclea K.S."/>
            <person name="Goen A.E."/>
            <person name="Fatima S.A."/>
        </authorList>
    </citation>
    <scope>NUCLEOTIDE SEQUENCE [LARGE SCALE GENOMIC DNA]</scope>
    <source>
        <strain evidence="2 3">ATCC 700314</strain>
    </source>
</reference>
<organism evidence="2 3">
    <name type="scientific">Xanthobacter tagetidis</name>
    <dbReference type="NCBI Taxonomy" id="60216"/>
    <lineage>
        <taxon>Bacteria</taxon>
        <taxon>Pseudomonadati</taxon>
        <taxon>Pseudomonadota</taxon>
        <taxon>Alphaproteobacteria</taxon>
        <taxon>Hyphomicrobiales</taxon>
        <taxon>Xanthobacteraceae</taxon>
        <taxon>Xanthobacter</taxon>
    </lineage>
</organism>
<dbReference type="AlphaFoldDB" id="A0A3L7ALJ4"/>
<feature type="region of interest" description="Disordered" evidence="1">
    <location>
        <begin position="243"/>
        <end position="306"/>
    </location>
</feature>
<name>A0A3L7ALJ4_9HYPH</name>
<proteinExistence type="predicted"/>
<evidence type="ECO:0000256" key="1">
    <source>
        <dbReference type="SAM" id="MobiDB-lite"/>
    </source>
</evidence>
<accession>A0A3L7ALJ4</accession>
<protein>
    <recommendedName>
        <fullName evidence="4">Late control protein</fullName>
    </recommendedName>
</protein>
<dbReference type="Proteomes" id="UP000269692">
    <property type="component" value="Unassembled WGS sequence"/>
</dbReference>
<dbReference type="OrthoDB" id="7833734at2"/>
<sequence>MTPLYRVRVGGIDVSSRVAPFLLSLEVNLSDDPSADTARLVLEDSMGRLQMPPERAPVEIDLGTSETGAAHVFSGFVDVPRGEGSRGGGRELHVEAKSADPQGDAKKPAERHFDDVSVEDALKKAAQAAGLSVRVHPHLVSIRRDYLALDGLSFEGFGAMLAEDLGATFKIMGRQALLIPRNGGLSASGRPLVPITAAAGVNLERWSLTPVRGKPRWRRVRVRTWDPKKAKYTYKDKDVEEMESSDVLSLRPADDEDAADKRAEGGAAESARDKGEGSVTILGNVAAQPGAPVTVSGTRPGLDGTYQAASIRHSLSRGEGFTTTIDLKRPAPGADTRKAS</sequence>